<keyword evidence="3" id="KW-0325">Glycoprotein</keyword>
<dbReference type="PROSITE" id="PS50240">
    <property type="entry name" value="TRYPSIN_DOM"/>
    <property type="match status" value="1"/>
</dbReference>
<sequence length="293" mass="31857">MNSTATNAAMVTLLLLTASRIVVFNTFFEKFRKLENNKPKFETSSKTSDGHSLSLLLSLADTKNGERRVRCGGSLVSGRYVLTAAQCVAPSYIRGRKLTHVTLGDWRLSTDPDCSDNVCAPERLSVLVEEVVVHPGFNTPSRLNNDIALIRLQSEVNFNRFIQPICLPPTNFGSSEVSVNQTVVAVGWGDTVTGDASDVLKEVRLNIAEPSVCKRVYSSNFQLNGAHMCIGGGLEDTCFGDSGGPVMKLNKDQRSYVLAITSFGAPNCGTPGQPSVYTSVAHFNDWIRQSMKS</sequence>
<dbReference type="OMA" id="CETCCPD"/>
<dbReference type="Pfam" id="PF00089">
    <property type="entry name" value="Trypsin"/>
    <property type="match status" value="1"/>
</dbReference>
<name>A0A979FNG3_HYAAZ</name>
<dbReference type="Gene3D" id="2.40.10.10">
    <property type="entry name" value="Trypsin-like serine proteases"/>
    <property type="match status" value="2"/>
</dbReference>
<dbReference type="AlphaFoldDB" id="A0A979FNG3"/>
<protein>
    <submittedName>
        <fullName evidence="7">CLIP domain-containing serine protease 14D</fullName>
    </submittedName>
</protein>
<keyword evidence="1" id="KW-0732">Signal</keyword>
<evidence type="ECO:0000256" key="4">
    <source>
        <dbReference type="ARBA" id="ARBA00024195"/>
    </source>
</evidence>
<keyword evidence="6" id="KW-1185">Reference proteome</keyword>
<dbReference type="PRINTS" id="PR00722">
    <property type="entry name" value="CHYMOTRYPSIN"/>
</dbReference>
<evidence type="ECO:0000256" key="3">
    <source>
        <dbReference type="ARBA" id="ARBA00023180"/>
    </source>
</evidence>
<proteinExistence type="inferred from homology"/>
<comment type="similarity">
    <text evidence="4">Belongs to the peptidase S1 family. CLIP subfamily.</text>
</comment>
<dbReference type="InterPro" id="IPR009003">
    <property type="entry name" value="Peptidase_S1_PA"/>
</dbReference>
<dbReference type="GeneID" id="108666257"/>
<evidence type="ECO:0000313" key="6">
    <source>
        <dbReference type="Proteomes" id="UP000694843"/>
    </source>
</evidence>
<dbReference type="PROSITE" id="PS00135">
    <property type="entry name" value="TRYPSIN_SER"/>
    <property type="match status" value="1"/>
</dbReference>
<dbReference type="InterPro" id="IPR043504">
    <property type="entry name" value="Peptidase_S1_PA_chymotrypsin"/>
</dbReference>
<dbReference type="RefSeq" id="XP_047738032.1">
    <property type="nucleotide sequence ID" value="XM_047882076.1"/>
</dbReference>
<feature type="domain" description="Peptidase S1" evidence="5">
    <location>
        <begin position="71"/>
        <end position="292"/>
    </location>
</feature>
<dbReference type="InterPro" id="IPR001314">
    <property type="entry name" value="Peptidase_S1A"/>
</dbReference>
<keyword evidence="7" id="KW-0645">Protease</keyword>
<dbReference type="KEGG" id="hazt:108666257"/>
<dbReference type="InterPro" id="IPR033116">
    <property type="entry name" value="TRYPSIN_SER"/>
</dbReference>
<dbReference type="InterPro" id="IPR001254">
    <property type="entry name" value="Trypsin_dom"/>
</dbReference>
<organism evidence="6 7">
    <name type="scientific">Hyalella azteca</name>
    <name type="common">Amphipod</name>
    <dbReference type="NCBI Taxonomy" id="294128"/>
    <lineage>
        <taxon>Eukaryota</taxon>
        <taxon>Metazoa</taxon>
        <taxon>Ecdysozoa</taxon>
        <taxon>Arthropoda</taxon>
        <taxon>Crustacea</taxon>
        <taxon>Multicrustacea</taxon>
        <taxon>Malacostraca</taxon>
        <taxon>Eumalacostraca</taxon>
        <taxon>Peracarida</taxon>
        <taxon>Amphipoda</taxon>
        <taxon>Senticaudata</taxon>
        <taxon>Talitrida</taxon>
        <taxon>Talitroidea</taxon>
        <taxon>Hyalellidae</taxon>
        <taxon>Hyalella</taxon>
    </lineage>
</organism>
<dbReference type="PANTHER" id="PTHR24256">
    <property type="entry name" value="TRYPTASE-RELATED"/>
    <property type="match status" value="1"/>
</dbReference>
<dbReference type="SMART" id="SM00020">
    <property type="entry name" value="Tryp_SPc"/>
    <property type="match status" value="1"/>
</dbReference>
<dbReference type="Proteomes" id="UP000694843">
    <property type="component" value="Unplaced"/>
</dbReference>
<accession>A0A979FNG3</accession>
<dbReference type="InterPro" id="IPR051487">
    <property type="entry name" value="Ser/Thr_Proteases_Immune/Dev"/>
</dbReference>
<keyword evidence="7" id="KW-0378">Hydrolase</keyword>
<keyword evidence="2" id="KW-1015">Disulfide bond</keyword>
<dbReference type="GO" id="GO:0004252">
    <property type="term" value="F:serine-type endopeptidase activity"/>
    <property type="evidence" value="ECO:0007669"/>
    <property type="project" value="InterPro"/>
</dbReference>
<dbReference type="GO" id="GO:0006508">
    <property type="term" value="P:proteolysis"/>
    <property type="evidence" value="ECO:0007669"/>
    <property type="project" value="UniProtKB-KW"/>
</dbReference>
<gene>
    <name evidence="7" type="primary">LOC108666257</name>
</gene>
<dbReference type="SUPFAM" id="SSF50494">
    <property type="entry name" value="Trypsin-like serine proteases"/>
    <property type="match status" value="1"/>
</dbReference>
<dbReference type="OrthoDB" id="6368658at2759"/>
<evidence type="ECO:0000313" key="7">
    <source>
        <dbReference type="RefSeq" id="XP_047738032.1"/>
    </source>
</evidence>
<evidence type="ECO:0000256" key="2">
    <source>
        <dbReference type="ARBA" id="ARBA00023157"/>
    </source>
</evidence>
<evidence type="ECO:0000256" key="1">
    <source>
        <dbReference type="ARBA" id="ARBA00022729"/>
    </source>
</evidence>
<reference evidence="7" key="1">
    <citation type="submission" date="2025-08" db="UniProtKB">
        <authorList>
            <consortium name="RefSeq"/>
        </authorList>
    </citation>
    <scope>IDENTIFICATION</scope>
    <source>
        <tissue evidence="7">Whole organism</tissue>
    </source>
</reference>
<dbReference type="FunFam" id="2.40.10.10:FF:000028">
    <property type="entry name" value="Serine protease easter"/>
    <property type="match status" value="1"/>
</dbReference>
<dbReference type="CDD" id="cd00190">
    <property type="entry name" value="Tryp_SPc"/>
    <property type="match status" value="1"/>
</dbReference>
<evidence type="ECO:0000259" key="5">
    <source>
        <dbReference type="PROSITE" id="PS50240"/>
    </source>
</evidence>